<proteinExistence type="predicted"/>
<dbReference type="AlphaFoldDB" id="A0A7X6L9Z6"/>
<evidence type="ECO:0000313" key="3">
    <source>
        <dbReference type="Proteomes" id="UP000540698"/>
    </source>
</evidence>
<evidence type="ECO:0000256" key="1">
    <source>
        <dbReference type="SAM" id="MobiDB-lite"/>
    </source>
</evidence>
<reference evidence="2 3" key="1">
    <citation type="submission" date="2020-04" db="EMBL/GenBank/DDBJ databases">
        <title>MicrobeNet Type strains.</title>
        <authorList>
            <person name="Nicholson A.C."/>
        </authorList>
    </citation>
    <scope>NUCLEOTIDE SEQUENCE [LARGE SCALE GENOMIC DNA]</scope>
    <source>
        <strain evidence="2 3">DSM 44956</strain>
    </source>
</reference>
<sequence>MNDTAKETRRPGTPTGSRGSPATLDRIAETASRERAVQLLARRERRHSFRQFRRDSEDADAGAAELDSVNTLVSAIFSSVSGAQSLPDG</sequence>
<dbReference type="RefSeq" id="WP_157114074.1">
    <property type="nucleotide sequence ID" value="NZ_JAAXOS010000018.1"/>
</dbReference>
<gene>
    <name evidence="2" type="ORF">HGB38_30890</name>
</gene>
<feature type="region of interest" description="Disordered" evidence="1">
    <location>
        <begin position="1"/>
        <end position="31"/>
    </location>
</feature>
<organism evidence="2 3">
    <name type="scientific">Nocardia gamkensis</name>
    <dbReference type="NCBI Taxonomy" id="352869"/>
    <lineage>
        <taxon>Bacteria</taxon>
        <taxon>Bacillati</taxon>
        <taxon>Actinomycetota</taxon>
        <taxon>Actinomycetes</taxon>
        <taxon>Mycobacteriales</taxon>
        <taxon>Nocardiaceae</taxon>
        <taxon>Nocardia</taxon>
    </lineage>
</organism>
<feature type="compositionally biased region" description="Basic and acidic residues" evidence="1">
    <location>
        <begin position="1"/>
        <end position="10"/>
    </location>
</feature>
<protein>
    <submittedName>
        <fullName evidence="2">Uncharacterized protein</fullName>
    </submittedName>
</protein>
<comment type="caution">
    <text evidence="2">The sequence shown here is derived from an EMBL/GenBank/DDBJ whole genome shotgun (WGS) entry which is preliminary data.</text>
</comment>
<name>A0A7X6L9Z6_9NOCA</name>
<keyword evidence="3" id="KW-1185">Reference proteome</keyword>
<dbReference type="EMBL" id="JAAXOS010000018">
    <property type="protein sequence ID" value="NKY30588.1"/>
    <property type="molecule type" value="Genomic_DNA"/>
</dbReference>
<evidence type="ECO:0000313" key="2">
    <source>
        <dbReference type="EMBL" id="NKY30588.1"/>
    </source>
</evidence>
<dbReference type="Proteomes" id="UP000540698">
    <property type="component" value="Unassembled WGS sequence"/>
</dbReference>
<accession>A0A7X6L9Z6</accession>